<feature type="transmembrane region" description="Helical" evidence="1">
    <location>
        <begin position="343"/>
        <end position="365"/>
    </location>
</feature>
<evidence type="ECO:0000256" key="1">
    <source>
        <dbReference type="SAM" id="Phobius"/>
    </source>
</evidence>
<feature type="transmembrane region" description="Helical" evidence="1">
    <location>
        <begin position="6"/>
        <end position="24"/>
    </location>
</feature>
<feature type="transmembrane region" description="Helical" evidence="1">
    <location>
        <begin position="178"/>
        <end position="198"/>
    </location>
</feature>
<accession>A0ABT9LYU5</accession>
<dbReference type="Proteomes" id="UP001229209">
    <property type="component" value="Unassembled WGS sequence"/>
</dbReference>
<feature type="transmembrane region" description="Helical" evidence="1">
    <location>
        <begin position="317"/>
        <end position="337"/>
    </location>
</feature>
<dbReference type="RefSeq" id="WP_306955224.1">
    <property type="nucleotide sequence ID" value="NZ_JAURUO010000014.1"/>
</dbReference>
<evidence type="ECO:0000259" key="2">
    <source>
        <dbReference type="Pfam" id="PF00535"/>
    </source>
</evidence>
<dbReference type="EMBL" id="JAURUO010000014">
    <property type="protein sequence ID" value="MDP9729450.1"/>
    <property type="molecule type" value="Genomic_DNA"/>
</dbReference>
<dbReference type="Gene3D" id="3.90.550.10">
    <property type="entry name" value="Spore Coat Polysaccharide Biosynthesis Protein SpsA, Chain A"/>
    <property type="match status" value="1"/>
</dbReference>
<dbReference type="CDD" id="cd06423">
    <property type="entry name" value="CESA_like"/>
    <property type="match status" value="1"/>
</dbReference>
<feature type="transmembrane region" description="Helical" evidence="1">
    <location>
        <begin position="289"/>
        <end position="310"/>
    </location>
</feature>
<reference evidence="3 4" key="1">
    <citation type="submission" date="2023-07" db="EMBL/GenBank/DDBJ databases">
        <title>Genomic Encyclopedia of Type Strains, Phase IV (KMG-IV): sequencing the most valuable type-strain genomes for metagenomic binning, comparative biology and taxonomic classification.</title>
        <authorList>
            <person name="Goeker M."/>
        </authorList>
    </citation>
    <scope>NUCLEOTIDE SEQUENCE [LARGE SCALE GENOMIC DNA]</scope>
    <source>
        <strain evidence="3 4">DSM 25924</strain>
    </source>
</reference>
<comment type="caution">
    <text evidence="3">The sequence shown here is derived from an EMBL/GenBank/DDBJ whole genome shotgun (WGS) entry which is preliminary data.</text>
</comment>
<dbReference type="InterPro" id="IPR001173">
    <property type="entry name" value="Glyco_trans_2-like"/>
</dbReference>
<keyword evidence="4" id="KW-1185">Reference proteome</keyword>
<gene>
    <name evidence="3" type="ORF">J2S04_002423</name>
</gene>
<dbReference type="PANTHER" id="PTHR43646">
    <property type="entry name" value="GLYCOSYLTRANSFERASE"/>
    <property type="match status" value="1"/>
</dbReference>
<dbReference type="PANTHER" id="PTHR43646:SF3">
    <property type="entry name" value="SLR1566 PROTEIN"/>
    <property type="match status" value="1"/>
</dbReference>
<dbReference type="SUPFAM" id="SSF53448">
    <property type="entry name" value="Nucleotide-diphospho-sugar transferases"/>
    <property type="match status" value="1"/>
</dbReference>
<keyword evidence="1" id="KW-0812">Transmembrane</keyword>
<organism evidence="3 4">
    <name type="scientific">Alicyclobacillus tolerans</name>
    <dbReference type="NCBI Taxonomy" id="90970"/>
    <lineage>
        <taxon>Bacteria</taxon>
        <taxon>Bacillati</taxon>
        <taxon>Bacillota</taxon>
        <taxon>Bacilli</taxon>
        <taxon>Bacillales</taxon>
        <taxon>Alicyclobacillaceae</taxon>
        <taxon>Alicyclobacillus</taxon>
    </lineage>
</organism>
<proteinExistence type="predicted"/>
<feature type="domain" description="Glycosyltransferase 2-like" evidence="2">
    <location>
        <begin position="49"/>
        <end position="226"/>
    </location>
</feature>
<keyword evidence="1" id="KW-0472">Membrane</keyword>
<name>A0ABT9LYU5_9BACL</name>
<evidence type="ECO:0000313" key="4">
    <source>
        <dbReference type="Proteomes" id="UP001229209"/>
    </source>
</evidence>
<keyword evidence="1" id="KW-1133">Transmembrane helix</keyword>
<protein>
    <submittedName>
        <fullName evidence="3">Chlorobactene glucosyltransferase</fullName>
    </submittedName>
</protein>
<dbReference type="Pfam" id="PF00535">
    <property type="entry name" value="Glycos_transf_2"/>
    <property type="match status" value="1"/>
</dbReference>
<evidence type="ECO:0000313" key="3">
    <source>
        <dbReference type="EMBL" id="MDP9729450.1"/>
    </source>
</evidence>
<dbReference type="InterPro" id="IPR029044">
    <property type="entry name" value="Nucleotide-diphossugar_trans"/>
</dbReference>
<sequence>MTDNLMLVYYICIATVTLLNTFFWPRLTCSKDKETILSSKTNYYPHIDVLIPARNEENNIQTCLQSLLTQTYTNYSITVLDDRSTDTTSALVQQFIHQSPSGKLKLIHGKPLPSGWVGKSWACQQLANASHADILVFVDADTIHQPTFLQAMSEKFSNPKIDLVSVFPYQKTQTVGSAWLLSMLGWSLLTHLPLFLIARSRWRVFSSFPIAIGQVLAFRRQAYDAIGGHCAVKTEWVEDIALARLSAKLGLNLLFLNGISQTSCTMYENGQQAWLGFRKNWSLIAGKPMIALIIWIWLSISFTLPYFLLITSCVSNLVQSSILVAFVGIGTSVLTWMCTRRIIQIPIWMVIFFPFLILTSLCLCIDSAHAIRKGKIIWKDREMKSKYPV</sequence>